<dbReference type="InterPro" id="IPR019487">
    <property type="entry name" value="RAM_signalling_pathway_SOG2"/>
</dbReference>
<keyword evidence="1" id="KW-0433">Leucine-rich repeat</keyword>
<accession>A0AAF1BKS2</accession>
<feature type="region of interest" description="Disordered" evidence="3">
    <location>
        <begin position="528"/>
        <end position="557"/>
    </location>
</feature>
<keyword evidence="2" id="KW-0677">Repeat</keyword>
<dbReference type="RefSeq" id="XP_062627407.1">
    <property type="nucleotide sequence ID" value="XM_062771423.1"/>
</dbReference>
<feature type="compositionally biased region" description="Polar residues" evidence="3">
    <location>
        <begin position="881"/>
        <end position="903"/>
    </location>
</feature>
<organism evidence="5 6">
    <name type="scientific">Vanrija pseudolonga</name>
    <dbReference type="NCBI Taxonomy" id="143232"/>
    <lineage>
        <taxon>Eukaryota</taxon>
        <taxon>Fungi</taxon>
        <taxon>Dikarya</taxon>
        <taxon>Basidiomycota</taxon>
        <taxon>Agaricomycotina</taxon>
        <taxon>Tremellomycetes</taxon>
        <taxon>Trichosporonales</taxon>
        <taxon>Trichosporonaceae</taxon>
        <taxon>Vanrija</taxon>
    </lineage>
</organism>
<dbReference type="PANTHER" id="PTHR48051">
    <property type="match status" value="1"/>
</dbReference>
<dbReference type="GO" id="GO:0005737">
    <property type="term" value="C:cytoplasm"/>
    <property type="evidence" value="ECO:0007669"/>
    <property type="project" value="TreeGrafter"/>
</dbReference>
<evidence type="ECO:0000256" key="2">
    <source>
        <dbReference type="ARBA" id="ARBA00022737"/>
    </source>
</evidence>
<dbReference type="PROSITE" id="PS51450">
    <property type="entry name" value="LRR"/>
    <property type="match status" value="2"/>
</dbReference>
<dbReference type="SUPFAM" id="SSF52058">
    <property type="entry name" value="L domain-like"/>
    <property type="match status" value="1"/>
</dbReference>
<feature type="domain" description="Disease resistance R13L4/SHOC-2-like LRR" evidence="4">
    <location>
        <begin position="200"/>
        <end position="291"/>
    </location>
</feature>
<feature type="compositionally biased region" description="Polar residues" evidence="3">
    <location>
        <begin position="1"/>
        <end position="42"/>
    </location>
</feature>
<dbReference type="SMART" id="SM00364">
    <property type="entry name" value="LRR_BAC"/>
    <property type="match status" value="2"/>
</dbReference>
<dbReference type="GeneID" id="87808136"/>
<keyword evidence="6" id="KW-1185">Reference proteome</keyword>
<name>A0AAF1BKS2_9TREE</name>
<feature type="compositionally biased region" description="Polar residues" evidence="3">
    <location>
        <begin position="1109"/>
        <end position="1125"/>
    </location>
</feature>
<dbReference type="Gene3D" id="3.80.10.10">
    <property type="entry name" value="Ribonuclease Inhibitor"/>
    <property type="match status" value="1"/>
</dbReference>
<feature type="region of interest" description="Disordered" evidence="3">
    <location>
        <begin position="1"/>
        <end position="144"/>
    </location>
</feature>
<reference evidence="5" key="1">
    <citation type="submission" date="2023-10" db="EMBL/GenBank/DDBJ databases">
        <authorList>
            <person name="Noh H."/>
        </authorList>
    </citation>
    <scope>NUCLEOTIDE SEQUENCE</scope>
    <source>
        <strain evidence="5">DUCC4014</strain>
    </source>
</reference>
<evidence type="ECO:0000259" key="4">
    <source>
        <dbReference type="Pfam" id="PF23598"/>
    </source>
</evidence>
<dbReference type="Pfam" id="PF10428">
    <property type="entry name" value="SOG2"/>
    <property type="match status" value="1"/>
</dbReference>
<protein>
    <submittedName>
        <fullName evidence="5">Leucine-rich repeat-containing protein sog2</fullName>
    </submittedName>
</protein>
<dbReference type="EMBL" id="CP086716">
    <property type="protein sequence ID" value="WOO81375.1"/>
    <property type="molecule type" value="Genomic_DNA"/>
</dbReference>
<feature type="region of interest" description="Disordered" evidence="3">
    <location>
        <begin position="757"/>
        <end position="917"/>
    </location>
</feature>
<feature type="region of interest" description="Disordered" evidence="3">
    <location>
        <begin position="422"/>
        <end position="488"/>
    </location>
</feature>
<dbReference type="InterPro" id="IPR001611">
    <property type="entry name" value="Leu-rich_rpt"/>
</dbReference>
<evidence type="ECO:0000256" key="3">
    <source>
        <dbReference type="SAM" id="MobiDB-lite"/>
    </source>
</evidence>
<feature type="region of interest" description="Disordered" evidence="3">
    <location>
        <begin position="1086"/>
        <end position="1174"/>
    </location>
</feature>
<dbReference type="InterPro" id="IPR003591">
    <property type="entry name" value="Leu-rich_rpt_typical-subtyp"/>
</dbReference>
<feature type="compositionally biased region" description="Low complexity" evidence="3">
    <location>
        <begin position="441"/>
        <end position="473"/>
    </location>
</feature>
<evidence type="ECO:0000313" key="6">
    <source>
        <dbReference type="Proteomes" id="UP000827549"/>
    </source>
</evidence>
<evidence type="ECO:0000313" key="5">
    <source>
        <dbReference type="EMBL" id="WOO81375.1"/>
    </source>
</evidence>
<dbReference type="InterPro" id="IPR050216">
    <property type="entry name" value="LRR_domain-containing"/>
</dbReference>
<evidence type="ECO:0000256" key="1">
    <source>
        <dbReference type="ARBA" id="ARBA00022614"/>
    </source>
</evidence>
<dbReference type="PANTHER" id="PTHR48051:SF1">
    <property type="entry name" value="RAS SUPPRESSOR PROTEIN 1"/>
    <property type="match status" value="1"/>
</dbReference>
<proteinExistence type="predicted"/>
<dbReference type="InterPro" id="IPR055414">
    <property type="entry name" value="LRR_R13L4/SHOC2-like"/>
</dbReference>
<dbReference type="InterPro" id="IPR032675">
    <property type="entry name" value="LRR_dom_sf"/>
</dbReference>
<feature type="compositionally biased region" description="Polar residues" evidence="3">
    <location>
        <begin position="764"/>
        <end position="773"/>
    </location>
</feature>
<dbReference type="SMART" id="SM00369">
    <property type="entry name" value="LRR_TYP"/>
    <property type="match status" value="3"/>
</dbReference>
<gene>
    <name evidence="5" type="primary">sog2</name>
    <name evidence="5" type="ORF">LOC62_03G004904</name>
</gene>
<sequence>MTPAPTHSPSTSFSASTPNMTVTASTSTHSLNIVPGMSSSVASALPPGPKGTRLRSNSTATHNTSSGTLISPPSPTGNYITRSLSQAPLSPHTATTTAVTGTPSASAGVTAAAVATPPPRPPRGPARSPANVPRSPSMPTESPTVKLIVRAVEKSKDGGDTLDLSRERLERIADEDVDVFRTRVGKDCKGVWRLALSYNSLRDGSIAASFAALSRLRYLNLKGNHLSFVPPSITELPALEILDLSKNQIASLPDNPGSLVHLKVLSLSNNRLTTLPTNLATYANLRVFKVDQNPIVWPPTDVLGPLMEVEKAGHAGEKDSEKKRDESLRPWIEGMKLWLLEQAPKVPPGRTSFEDDAYLGSAEEEGEKPNAWAAPGATPLTMKKIASIPDQLNASAFPLSQPAFPAGPNLVVANVETAPPLRMNPSTVSLPSQGSHHDRSASSSSLTPPASATSSSQSIPSSMSSGKPPSGVSAATGHNRGASDTATHRLSGQLTAKKSLPDLRQSHAKIIEERRGEAADEARPLGFGMGARGGNWQPKFPSQLGREDDKRTVKRKGSMDVIQLPPPVADIADKRGSQEGPAIDESRNSYFRRVSMLPPSTISKAVSPALLHFVDAVRGLLFALTQLHSALRQYLNFAVSDRVAGVFARVVEPAGGYLTNLINALDRFDSMSRRSAPPASTVRAVIDAAKESIAVFAKIVAVLRLQTPAFRDADVRYSRQLLLNLYGGMTEIASSWAAMSPLLLEIRPILWPNMQPQHLAPPMSKSNSLTGRTPVSPILERGESQSPARPRTGGSGSQQSMPPPGTSPRGKSRRHAGSFSTQDVERGMLMGSPSAPRTDWPDLSRTIYEDGEGELPAGAVPPPFPLHAEPEPPAAPPHMVTSFSQPARSRHAPQSSQGSSHLSAPNGAPRKLSVDVRPPTPASATLYDEEFLDVIERATDVAFAVWLRLAEEIGISQPPFMHSKSDSMSSSGSGGFRLAAHDARRPATIPVRQYADLVSLLSTAEHVTTKLRESYMGLRANPFSFTNTTIPDDTHAFIKTVVSVSQQIKAISTSHTFSHQIRSSLSQLTQAARECAILMQVSSLRSNASTPALVPPSTVGSDYGHGHQSPMNPMSSNEDLAQPPTNGLRGLHLPTRHPLRGRPQHTNSPPMPDVPRFAARSDHDLVPPRRHYVQ</sequence>
<feature type="compositionally biased region" description="Polar residues" evidence="3">
    <location>
        <begin position="54"/>
        <end position="88"/>
    </location>
</feature>
<feature type="compositionally biased region" description="Pro residues" evidence="3">
    <location>
        <begin position="859"/>
        <end position="876"/>
    </location>
</feature>
<feature type="compositionally biased region" description="Low complexity" evidence="3">
    <location>
        <begin position="93"/>
        <end position="115"/>
    </location>
</feature>
<dbReference type="Pfam" id="PF23598">
    <property type="entry name" value="LRR_14"/>
    <property type="match status" value="1"/>
</dbReference>
<dbReference type="Proteomes" id="UP000827549">
    <property type="component" value="Chromosome 3"/>
</dbReference>
<dbReference type="AlphaFoldDB" id="A0AAF1BKS2"/>
<feature type="compositionally biased region" description="Basic residues" evidence="3">
    <location>
        <begin position="1134"/>
        <end position="1143"/>
    </location>
</feature>